<dbReference type="AlphaFoldDB" id="A0A3A4NYR9"/>
<organism evidence="2 3">
    <name type="scientific">Abyssobacteria bacterium (strain SURF_5)</name>
    <dbReference type="NCBI Taxonomy" id="2093360"/>
    <lineage>
        <taxon>Bacteria</taxon>
        <taxon>Pseudomonadati</taxon>
        <taxon>Candidatus Hydrogenedentota</taxon>
        <taxon>Candidatus Abyssobacteria</taxon>
    </lineage>
</organism>
<gene>
    <name evidence="2" type="ORF">C4520_01885</name>
</gene>
<evidence type="ECO:0000313" key="3">
    <source>
        <dbReference type="Proteomes" id="UP000265882"/>
    </source>
</evidence>
<evidence type="ECO:0000256" key="1">
    <source>
        <dbReference type="ARBA" id="ARBA00022729"/>
    </source>
</evidence>
<dbReference type="InterPro" id="IPR013517">
    <property type="entry name" value="FG-GAP"/>
</dbReference>
<keyword evidence="1" id="KW-0732">Signal</keyword>
<accession>A0A3A4NYR9</accession>
<dbReference type="SUPFAM" id="SSF69318">
    <property type="entry name" value="Integrin alpha N-terminal domain"/>
    <property type="match status" value="1"/>
</dbReference>
<dbReference type="Gene3D" id="2.130.10.130">
    <property type="entry name" value="Integrin alpha, N-terminal"/>
    <property type="match status" value="2"/>
</dbReference>
<sequence>MISSFSTFGGDIITIITRINWGWKLVIQGGGMMCRQNDRSLTAVFVVLAFAASLLPGSSHAANLFLPYETHETGSCAEAVAIGDLDNDGLNDVVVATPGYGWDPDNDNRIHVFLQQESGELAFSGKYGVAPAYSPFSVDIGDLNNDGKNDVIVALNGNIGVFLQNDMGTLDPVVLYPTRLSSTRVRIGDFNNDGLDDVVSIDWGAQSHDVEVFLQNISGTLNPRVTYIVKHGGYDDLEVGDVNNDGLDDIIVMSGQGYDVDNLGILLQNTSGTMEGPFYYDLLIDENTSGVAVGDVNENGLQDVVVTYSYNIGVFFQNESGTLDPVVSYPSSGQPTPVEIGDVNWDGKNDVLTAGGDVLEVHLQSDGELPTYELYPIPYNSLYKPHSLVIGDLNNDGSNDVALASCGSGLTVLYANTSPAPDIKANGKDGLVTVRESQPVTITVSVEPHASAGMLYDCWIGAKASSSLYWFTPPDVWVRSEVPVSAGSYELFDLPPTPILERTLPRGSYRFFFILDGDPNGKLDDMTGKDFVDVTSTY</sequence>
<evidence type="ECO:0000313" key="2">
    <source>
        <dbReference type="EMBL" id="RJP25648.1"/>
    </source>
</evidence>
<comment type="caution">
    <text evidence="2">The sequence shown here is derived from an EMBL/GenBank/DDBJ whole genome shotgun (WGS) entry which is preliminary data.</text>
</comment>
<protein>
    <submittedName>
        <fullName evidence="2">VCBS repeat-containing protein</fullName>
    </submittedName>
</protein>
<dbReference type="PANTHER" id="PTHR46580">
    <property type="entry name" value="SENSOR KINASE-RELATED"/>
    <property type="match status" value="1"/>
</dbReference>
<dbReference type="InterPro" id="IPR028994">
    <property type="entry name" value="Integrin_alpha_N"/>
</dbReference>
<dbReference type="EMBL" id="QZKU01000019">
    <property type="protein sequence ID" value="RJP25648.1"/>
    <property type="molecule type" value="Genomic_DNA"/>
</dbReference>
<dbReference type="Proteomes" id="UP000265882">
    <property type="component" value="Unassembled WGS sequence"/>
</dbReference>
<reference evidence="2 3" key="1">
    <citation type="journal article" date="2017" name="ISME J.">
        <title>Energy and carbon metabolisms in a deep terrestrial subsurface fluid microbial community.</title>
        <authorList>
            <person name="Momper L."/>
            <person name="Jungbluth S.P."/>
            <person name="Lee M.D."/>
            <person name="Amend J.P."/>
        </authorList>
    </citation>
    <scope>NUCLEOTIDE SEQUENCE [LARGE SCALE GENOMIC DNA]</scope>
    <source>
        <strain evidence="2">SURF_5</strain>
    </source>
</reference>
<name>A0A3A4NYR9_ABYX5</name>
<dbReference type="Pfam" id="PF13517">
    <property type="entry name" value="FG-GAP_3"/>
    <property type="match status" value="3"/>
</dbReference>
<dbReference type="PANTHER" id="PTHR46580:SF4">
    <property type="entry name" value="ATP_GTP-BINDING PROTEIN"/>
    <property type="match status" value="1"/>
</dbReference>
<proteinExistence type="predicted"/>